<name>A0A9N9IUZ0_9GLOM</name>
<dbReference type="EMBL" id="CAJVPV010034742">
    <property type="protein sequence ID" value="CAG8749462.1"/>
    <property type="molecule type" value="Genomic_DNA"/>
</dbReference>
<keyword evidence="2" id="KW-1185">Reference proteome</keyword>
<evidence type="ECO:0000313" key="1">
    <source>
        <dbReference type="EMBL" id="CAG8749462.1"/>
    </source>
</evidence>
<proteinExistence type="predicted"/>
<evidence type="ECO:0000313" key="2">
    <source>
        <dbReference type="Proteomes" id="UP000789342"/>
    </source>
</evidence>
<comment type="caution">
    <text evidence="1">The sequence shown here is derived from an EMBL/GenBank/DDBJ whole genome shotgun (WGS) entry which is preliminary data.</text>
</comment>
<accession>A0A9N9IUZ0</accession>
<dbReference type="Proteomes" id="UP000789342">
    <property type="component" value="Unassembled WGS sequence"/>
</dbReference>
<feature type="non-terminal residue" evidence="1">
    <location>
        <position position="1"/>
    </location>
</feature>
<protein>
    <submittedName>
        <fullName evidence="1">15118_t:CDS:1</fullName>
    </submittedName>
</protein>
<dbReference type="AlphaFoldDB" id="A0A9N9IUZ0"/>
<organism evidence="1 2">
    <name type="scientific">Acaulospora morrowiae</name>
    <dbReference type="NCBI Taxonomy" id="94023"/>
    <lineage>
        <taxon>Eukaryota</taxon>
        <taxon>Fungi</taxon>
        <taxon>Fungi incertae sedis</taxon>
        <taxon>Mucoromycota</taxon>
        <taxon>Glomeromycotina</taxon>
        <taxon>Glomeromycetes</taxon>
        <taxon>Diversisporales</taxon>
        <taxon>Acaulosporaceae</taxon>
        <taxon>Acaulospora</taxon>
    </lineage>
</organism>
<reference evidence="1" key="1">
    <citation type="submission" date="2021-06" db="EMBL/GenBank/DDBJ databases">
        <authorList>
            <person name="Kallberg Y."/>
            <person name="Tangrot J."/>
            <person name="Rosling A."/>
        </authorList>
    </citation>
    <scope>NUCLEOTIDE SEQUENCE</scope>
    <source>
        <strain evidence="1">CL551</strain>
    </source>
</reference>
<gene>
    <name evidence="1" type="ORF">AMORRO_LOCUS15251</name>
</gene>
<sequence length="48" mass="5855">CPKPHKFIKFMPFPPYLTQNAHPYSYPYLNVTLDPKRRVAARRHQYHE</sequence>